<keyword evidence="14" id="KW-1185">Reference proteome</keyword>
<dbReference type="GO" id="GO:0007219">
    <property type="term" value="P:Notch signaling pathway"/>
    <property type="evidence" value="ECO:0007669"/>
    <property type="project" value="UniProtKB-KW"/>
</dbReference>
<dbReference type="InterPro" id="IPR018123">
    <property type="entry name" value="WWE-dom_subgr"/>
</dbReference>
<dbReference type="Gene3D" id="3.30.390.130">
    <property type="match status" value="1"/>
</dbReference>
<evidence type="ECO:0000256" key="4">
    <source>
        <dbReference type="ARBA" id="ARBA00012483"/>
    </source>
</evidence>
<dbReference type="OrthoDB" id="527344at2759"/>
<feature type="domain" description="WWE" evidence="12">
    <location>
        <begin position="14"/>
        <end position="92"/>
    </location>
</feature>
<evidence type="ECO:0000256" key="6">
    <source>
        <dbReference type="ARBA" id="ARBA00022723"/>
    </source>
</evidence>
<comment type="similarity">
    <text evidence="3">Belongs to the Deltex family.</text>
</comment>
<dbReference type="PROSITE" id="PS50918">
    <property type="entry name" value="WWE"/>
    <property type="match status" value="1"/>
</dbReference>
<organism evidence="13 14">
    <name type="scientific">Cystoisospora suis</name>
    <dbReference type="NCBI Taxonomy" id="483139"/>
    <lineage>
        <taxon>Eukaryota</taxon>
        <taxon>Sar</taxon>
        <taxon>Alveolata</taxon>
        <taxon>Apicomplexa</taxon>
        <taxon>Conoidasida</taxon>
        <taxon>Coccidia</taxon>
        <taxon>Eucoccidiorida</taxon>
        <taxon>Eimeriorina</taxon>
        <taxon>Sarcocystidae</taxon>
        <taxon>Cystoisospora</taxon>
    </lineage>
</organism>
<gene>
    <name evidence="13" type="ORF">CSUI_004746</name>
</gene>
<dbReference type="SUPFAM" id="SSF117839">
    <property type="entry name" value="WWE domain"/>
    <property type="match status" value="1"/>
</dbReference>
<protein>
    <recommendedName>
        <fullName evidence="4">RING-type E3 ubiquitin transferase</fullName>
        <ecNumber evidence="4">2.3.2.27</ecNumber>
    </recommendedName>
</protein>
<dbReference type="GO" id="GO:0016567">
    <property type="term" value="P:protein ubiquitination"/>
    <property type="evidence" value="ECO:0007669"/>
    <property type="project" value="UniProtKB-UniPathway"/>
</dbReference>
<comment type="catalytic activity">
    <reaction evidence="1">
        <text>S-ubiquitinyl-[E2 ubiquitin-conjugating enzyme]-L-cysteine + [acceptor protein]-L-lysine = [E2 ubiquitin-conjugating enzyme]-L-cysteine + N(6)-ubiquitinyl-[acceptor protein]-L-lysine.</text>
        <dbReference type="EC" id="2.3.2.27"/>
    </reaction>
</comment>
<dbReference type="InterPro" id="IPR039398">
    <property type="entry name" value="Deltex_fam"/>
</dbReference>
<dbReference type="VEuPathDB" id="ToxoDB:CSUI_004746"/>
<feature type="region of interest" description="Disordered" evidence="10">
    <location>
        <begin position="257"/>
        <end position="278"/>
    </location>
</feature>
<dbReference type="InterPro" id="IPR001841">
    <property type="entry name" value="Znf_RING"/>
</dbReference>
<dbReference type="InterPro" id="IPR004170">
    <property type="entry name" value="WWE_dom"/>
</dbReference>
<keyword evidence="9" id="KW-0863">Zinc-finger</keyword>
<feature type="domain" description="RING-type" evidence="11">
    <location>
        <begin position="247"/>
        <end position="317"/>
    </location>
</feature>
<accession>A0A2C6L0E7</accession>
<dbReference type="EC" id="2.3.2.27" evidence="4"/>
<evidence type="ECO:0000256" key="8">
    <source>
        <dbReference type="ARBA" id="ARBA00022976"/>
    </source>
</evidence>
<dbReference type="SMART" id="SM00184">
    <property type="entry name" value="RING"/>
    <property type="match status" value="1"/>
</dbReference>
<dbReference type="PROSITE" id="PS50089">
    <property type="entry name" value="ZF_RING_2"/>
    <property type="match status" value="1"/>
</dbReference>
<evidence type="ECO:0000256" key="3">
    <source>
        <dbReference type="ARBA" id="ARBA00009413"/>
    </source>
</evidence>
<evidence type="ECO:0000256" key="1">
    <source>
        <dbReference type="ARBA" id="ARBA00000900"/>
    </source>
</evidence>
<dbReference type="InterPro" id="IPR013083">
    <property type="entry name" value="Znf_RING/FYVE/PHD"/>
</dbReference>
<keyword evidence="5" id="KW-0808">Transferase</keyword>
<dbReference type="InterPro" id="IPR037197">
    <property type="entry name" value="WWE_dom_sf"/>
</dbReference>
<dbReference type="InterPro" id="IPR039399">
    <property type="entry name" value="Deltex_C_sf"/>
</dbReference>
<sequence>MLGSLLPRRRASEELPRPLFPPAVNPVSAVWQWQSEAGWHCFDPVQCEALETARASGNTRLTLRSGKWMYNIDLGNMLQQNVMTRRMRHVRRIMEEVPLWFREGADAEEAVRYDPELEAALESSYAALVEQLGNDPPGEAAVSLTVWTGSDGLDYEADVEEMTECCRSTGVVRKICRSVLRVRPSVGESDAPDGCEAETAFQLPSLAVGTAESGECWCRGHLRVVGANDLDDVLIPVAASEAVEDVCAICLDSLGSTSSPGDSSAPMRGTLDHASAPQSEAADGVVKLKKCMHMYHDTCVRTYVGRGGRGGFSCPTCGTLQCAGNGPSPKGRMRWRIGEESLLAGYPHSGTISIEYDVPSGIQSERHQHPAVPFMGTKRTAYLPDTREGREVLILFIHAFVKVSSDVVSARCIAKL</sequence>
<name>A0A2C6L0E7_9APIC</name>
<dbReference type="Gene3D" id="3.30.40.10">
    <property type="entry name" value="Zinc/RING finger domain, C3HC4 (zinc finger)"/>
    <property type="match status" value="1"/>
</dbReference>
<dbReference type="UniPathway" id="UPA00143"/>
<evidence type="ECO:0000256" key="10">
    <source>
        <dbReference type="SAM" id="MobiDB-lite"/>
    </source>
</evidence>
<dbReference type="GO" id="GO:0008270">
    <property type="term" value="F:zinc ion binding"/>
    <property type="evidence" value="ECO:0007669"/>
    <property type="project" value="UniProtKB-KW"/>
</dbReference>
<dbReference type="InterPro" id="IPR039396">
    <property type="entry name" value="Deltex_C"/>
</dbReference>
<reference evidence="13 14" key="1">
    <citation type="journal article" date="2017" name="Int. J. Parasitol.">
        <title>The genome of the protozoan parasite Cystoisospora suis and a reverse vaccinology approach to identify vaccine candidates.</title>
        <authorList>
            <person name="Palmieri N."/>
            <person name="Shrestha A."/>
            <person name="Ruttkowski B."/>
            <person name="Beck T."/>
            <person name="Vogl C."/>
            <person name="Tomley F."/>
            <person name="Blake D.P."/>
            <person name="Joachim A."/>
        </authorList>
    </citation>
    <scope>NUCLEOTIDE SEQUENCE [LARGE SCALE GENOMIC DNA]</scope>
    <source>
        <strain evidence="13 14">Wien I</strain>
    </source>
</reference>
<dbReference type="RefSeq" id="XP_067923106.1">
    <property type="nucleotide sequence ID" value="XM_068064931.1"/>
</dbReference>
<comment type="pathway">
    <text evidence="2">Protein modification; protein ubiquitination.</text>
</comment>
<dbReference type="PANTHER" id="PTHR12622">
    <property type="entry name" value="DELTEX-RELATED"/>
    <property type="match status" value="1"/>
</dbReference>
<dbReference type="Gene3D" id="3.30.720.50">
    <property type="match status" value="1"/>
</dbReference>
<proteinExistence type="inferred from homology"/>
<evidence type="ECO:0000259" key="12">
    <source>
        <dbReference type="PROSITE" id="PS50918"/>
    </source>
</evidence>
<dbReference type="GeneID" id="94428142"/>
<dbReference type="AlphaFoldDB" id="A0A2C6L0E7"/>
<dbReference type="Proteomes" id="UP000221165">
    <property type="component" value="Unassembled WGS sequence"/>
</dbReference>
<dbReference type="SUPFAM" id="SSF57850">
    <property type="entry name" value="RING/U-box"/>
    <property type="match status" value="1"/>
</dbReference>
<dbReference type="Pfam" id="PF02825">
    <property type="entry name" value="WWE"/>
    <property type="match status" value="1"/>
</dbReference>
<evidence type="ECO:0000313" key="13">
    <source>
        <dbReference type="EMBL" id="PHJ21423.1"/>
    </source>
</evidence>
<evidence type="ECO:0000256" key="5">
    <source>
        <dbReference type="ARBA" id="ARBA00022679"/>
    </source>
</evidence>
<dbReference type="Pfam" id="PF18102">
    <property type="entry name" value="DTC"/>
    <property type="match status" value="1"/>
</dbReference>
<dbReference type="EMBL" id="MIGC01002258">
    <property type="protein sequence ID" value="PHJ21423.1"/>
    <property type="molecule type" value="Genomic_DNA"/>
</dbReference>
<dbReference type="SMART" id="SM00678">
    <property type="entry name" value="WWE"/>
    <property type="match status" value="1"/>
</dbReference>
<keyword evidence="6" id="KW-0479">Metal-binding</keyword>
<evidence type="ECO:0000256" key="7">
    <source>
        <dbReference type="ARBA" id="ARBA00022737"/>
    </source>
</evidence>
<evidence type="ECO:0000313" key="14">
    <source>
        <dbReference type="Proteomes" id="UP000221165"/>
    </source>
</evidence>
<keyword evidence="8" id="KW-0914">Notch signaling pathway</keyword>
<evidence type="ECO:0000256" key="2">
    <source>
        <dbReference type="ARBA" id="ARBA00004906"/>
    </source>
</evidence>
<dbReference type="GO" id="GO:0061630">
    <property type="term" value="F:ubiquitin protein ligase activity"/>
    <property type="evidence" value="ECO:0007669"/>
    <property type="project" value="UniProtKB-EC"/>
</dbReference>
<evidence type="ECO:0000259" key="11">
    <source>
        <dbReference type="PROSITE" id="PS50089"/>
    </source>
</evidence>
<keyword evidence="9" id="KW-0862">Zinc</keyword>
<comment type="caution">
    <text evidence="13">The sequence shown here is derived from an EMBL/GenBank/DDBJ whole genome shotgun (WGS) entry which is preliminary data.</text>
</comment>
<evidence type="ECO:0000256" key="9">
    <source>
        <dbReference type="PROSITE-ProRule" id="PRU00175"/>
    </source>
</evidence>
<keyword evidence="7" id="KW-0677">Repeat</keyword>